<reference evidence="8" key="1">
    <citation type="journal article" date="2019" name="Int. J. Syst. Evol. Microbiol.">
        <title>The Global Catalogue of Microorganisms (GCM) 10K type strain sequencing project: providing services to taxonomists for standard genome sequencing and annotation.</title>
        <authorList>
            <consortium name="The Broad Institute Genomics Platform"/>
            <consortium name="The Broad Institute Genome Sequencing Center for Infectious Disease"/>
            <person name="Wu L."/>
            <person name="Ma J."/>
        </authorList>
    </citation>
    <scope>NUCLEOTIDE SEQUENCE [LARGE SCALE GENOMIC DNA]</scope>
    <source>
        <strain evidence="8">JCM 14370</strain>
    </source>
</reference>
<dbReference type="Gene3D" id="3.40.50.2300">
    <property type="match status" value="1"/>
</dbReference>
<dbReference type="Gene3D" id="6.10.250.690">
    <property type="match status" value="1"/>
</dbReference>
<feature type="domain" description="Response regulatory" evidence="5">
    <location>
        <begin position="35"/>
        <end position="146"/>
    </location>
</feature>
<feature type="DNA-binding region" description="OmpR/PhoB-type" evidence="3">
    <location>
        <begin position="153"/>
        <end position="250"/>
    </location>
</feature>
<sequence>MNREPQLYRQVHTDTLHAPMETRHPENKNGLHPWKILLVEPDAQLQDVLTNHLQAQQYQVQVVSTLAAARQVLRSSPPDVVLLDLDFPDGEGLNLIQELQQNLPVLVLSARNAVENRVKVLSQGADDCLTKPFSLEELEVRLRVLLRRLKVSGKALYTSGTSLDVDLLRLSTARGYVQVTDQEARLLEMLMKNISRVVSLERLEHHVYGTQVPSSNSLTVRLSAIRRKLKQIHSSLHLGALRGEGYVLFYQQ</sequence>
<name>A0ABQ2D101_9DEIO</name>
<dbReference type="GO" id="GO:0003677">
    <property type="term" value="F:DNA binding"/>
    <property type="evidence" value="ECO:0007669"/>
    <property type="project" value="UniProtKB-KW"/>
</dbReference>
<evidence type="ECO:0000259" key="5">
    <source>
        <dbReference type="PROSITE" id="PS50110"/>
    </source>
</evidence>
<dbReference type="InterPro" id="IPR036388">
    <property type="entry name" value="WH-like_DNA-bd_sf"/>
</dbReference>
<evidence type="ECO:0000313" key="8">
    <source>
        <dbReference type="Proteomes" id="UP000632222"/>
    </source>
</evidence>
<dbReference type="InterPro" id="IPR001867">
    <property type="entry name" value="OmpR/PhoB-type_DNA-bd"/>
</dbReference>
<dbReference type="PANTHER" id="PTHR48111:SF36">
    <property type="entry name" value="TRANSCRIPTIONAL REGULATORY PROTEIN CUTR"/>
    <property type="match status" value="1"/>
</dbReference>
<dbReference type="InterPro" id="IPR011006">
    <property type="entry name" value="CheY-like_superfamily"/>
</dbReference>
<dbReference type="InterPro" id="IPR001789">
    <property type="entry name" value="Sig_transdc_resp-reg_receiver"/>
</dbReference>
<feature type="modified residue" description="4-aspartylphosphate" evidence="2">
    <location>
        <position position="84"/>
    </location>
</feature>
<evidence type="ECO:0000256" key="3">
    <source>
        <dbReference type="PROSITE-ProRule" id="PRU01091"/>
    </source>
</evidence>
<dbReference type="Pfam" id="PF00486">
    <property type="entry name" value="Trans_reg_C"/>
    <property type="match status" value="1"/>
</dbReference>
<dbReference type="CDD" id="cd00383">
    <property type="entry name" value="trans_reg_C"/>
    <property type="match status" value="1"/>
</dbReference>
<dbReference type="PROSITE" id="PS51755">
    <property type="entry name" value="OMPR_PHOB"/>
    <property type="match status" value="1"/>
</dbReference>
<comment type="caution">
    <text evidence="7">The sequence shown here is derived from an EMBL/GenBank/DDBJ whole genome shotgun (WGS) entry which is preliminary data.</text>
</comment>
<keyword evidence="2" id="KW-0597">Phosphoprotein</keyword>
<feature type="domain" description="OmpR/PhoB-type" evidence="6">
    <location>
        <begin position="153"/>
        <end position="250"/>
    </location>
</feature>
<dbReference type="PANTHER" id="PTHR48111">
    <property type="entry name" value="REGULATOR OF RPOS"/>
    <property type="match status" value="1"/>
</dbReference>
<dbReference type="EMBL" id="BMOD01000007">
    <property type="protein sequence ID" value="GGJ35732.1"/>
    <property type="molecule type" value="Genomic_DNA"/>
</dbReference>
<dbReference type="SMART" id="SM00448">
    <property type="entry name" value="REC"/>
    <property type="match status" value="1"/>
</dbReference>
<protein>
    <submittedName>
        <fullName evidence="7">DNA-binding response regulator</fullName>
    </submittedName>
</protein>
<dbReference type="SUPFAM" id="SSF46894">
    <property type="entry name" value="C-terminal effector domain of the bipartite response regulators"/>
    <property type="match status" value="1"/>
</dbReference>
<feature type="region of interest" description="Disordered" evidence="4">
    <location>
        <begin position="1"/>
        <end position="27"/>
    </location>
</feature>
<evidence type="ECO:0000259" key="6">
    <source>
        <dbReference type="PROSITE" id="PS51755"/>
    </source>
</evidence>
<evidence type="ECO:0000313" key="7">
    <source>
        <dbReference type="EMBL" id="GGJ35732.1"/>
    </source>
</evidence>
<dbReference type="PROSITE" id="PS50110">
    <property type="entry name" value="RESPONSE_REGULATORY"/>
    <property type="match status" value="1"/>
</dbReference>
<dbReference type="InterPro" id="IPR039420">
    <property type="entry name" value="WalR-like"/>
</dbReference>
<dbReference type="RefSeq" id="WP_189002771.1">
    <property type="nucleotide sequence ID" value="NZ_BMOD01000007.1"/>
</dbReference>
<dbReference type="Pfam" id="PF00072">
    <property type="entry name" value="Response_reg"/>
    <property type="match status" value="1"/>
</dbReference>
<dbReference type="Gene3D" id="1.10.10.10">
    <property type="entry name" value="Winged helix-like DNA-binding domain superfamily/Winged helix DNA-binding domain"/>
    <property type="match status" value="1"/>
</dbReference>
<evidence type="ECO:0000256" key="4">
    <source>
        <dbReference type="SAM" id="MobiDB-lite"/>
    </source>
</evidence>
<gene>
    <name evidence="7" type="ORF">GCM10008938_22320</name>
</gene>
<dbReference type="SMART" id="SM00862">
    <property type="entry name" value="Trans_reg_C"/>
    <property type="match status" value="1"/>
</dbReference>
<organism evidence="7 8">
    <name type="scientific">Deinococcus roseus</name>
    <dbReference type="NCBI Taxonomy" id="392414"/>
    <lineage>
        <taxon>Bacteria</taxon>
        <taxon>Thermotogati</taxon>
        <taxon>Deinococcota</taxon>
        <taxon>Deinococci</taxon>
        <taxon>Deinococcales</taxon>
        <taxon>Deinococcaceae</taxon>
        <taxon>Deinococcus</taxon>
    </lineage>
</organism>
<dbReference type="InterPro" id="IPR016032">
    <property type="entry name" value="Sig_transdc_resp-reg_C-effctor"/>
</dbReference>
<feature type="compositionally biased region" description="Basic and acidic residues" evidence="4">
    <location>
        <begin position="11"/>
        <end position="27"/>
    </location>
</feature>
<evidence type="ECO:0000256" key="1">
    <source>
        <dbReference type="ARBA" id="ARBA00023125"/>
    </source>
</evidence>
<dbReference type="SUPFAM" id="SSF52172">
    <property type="entry name" value="CheY-like"/>
    <property type="match status" value="1"/>
</dbReference>
<dbReference type="Proteomes" id="UP000632222">
    <property type="component" value="Unassembled WGS sequence"/>
</dbReference>
<evidence type="ECO:0000256" key="2">
    <source>
        <dbReference type="PROSITE-ProRule" id="PRU00169"/>
    </source>
</evidence>
<keyword evidence="1 3" id="KW-0238">DNA-binding</keyword>
<accession>A0ABQ2D101</accession>
<keyword evidence="8" id="KW-1185">Reference proteome</keyword>
<proteinExistence type="predicted"/>